<evidence type="ECO:0000313" key="11">
    <source>
        <dbReference type="Proteomes" id="UP000195729"/>
    </source>
</evidence>
<dbReference type="EMBL" id="CP015581">
    <property type="protein sequence ID" value="ARU99418.1"/>
    <property type="molecule type" value="Genomic_DNA"/>
</dbReference>
<evidence type="ECO:0000256" key="4">
    <source>
        <dbReference type="ARBA" id="ARBA00022723"/>
    </source>
</evidence>
<evidence type="ECO:0000313" key="9">
    <source>
        <dbReference type="EMBL" id="ARU95377.1"/>
    </source>
</evidence>
<evidence type="ECO:0000256" key="5">
    <source>
        <dbReference type="ARBA" id="ARBA00023002"/>
    </source>
</evidence>
<name>A0A1Y0LPC7_TATCI</name>
<dbReference type="EMBL" id="CP015579">
    <property type="protein sequence ID" value="ARU95377.1"/>
    <property type="molecule type" value="Genomic_DNA"/>
</dbReference>
<evidence type="ECO:0000313" key="12">
    <source>
        <dbReference type="Proteomes" id="UP000195814"/>
    </source>
</evidence>
<dbReference type="GO" id="GO:0030288">
    <property type="term" value="C:outer membrane-bounded periplasmic space"/>
    <property type="evidence" value="ECO:0007669"/>
    <property type="project" value="TreeGrafter"/>
</dbReference>
<dbReference type="PANTHER" id="PTHR43742:SF10">
    <property type="entry name" value="TRIMETHYLAMINE-N-OXIDE REDUCTASE 2"/>
    <property type="match status" value="1"/>
</dbReference>
<evidence type="ECO:0000256" key="1">
    <source>
        <dbReference type="ARBA" id="ARBA00001942"/>
    </source>
</evidence>
<dbReference type="PANTHER" id="PTHR43742">
    <property type="entry name" value="TRIMETHYLAMINE-N-OXIDE REDUCTASE"/>
    <property type="match status" value="1"/>
</dbReference>
<dbReference type="GO" id="GO:0009061">
    <property type="term" value="P:anaerobic respiration"/>
    <property type="evidence" value="ECO:0007669"/>
    <property type="project" value="TreeGrafter"/>
</dbReference>
<dbReference type="SUPFAM" id="SSF50692">
    <property type="entry name" value="ADC-like"/>
    <property type="match status" value="1"/>
</dbReference>
<comment type="cofactor">
    <cofactor evidence="1">
        <name>Mo-bis(molybdopterin guanine dinucleotide)</name>
        <dbReference type="ChEBI" id="CHEBI:60539"/>
    </cofactor>
</comment>
<dbReference type="GO" id="GO:0030151">
    <property type="term" value="F:molybdenum ion binding"/>
    <property type="evidence" value="ECO:0007669"/>
    <property type="project" value="TreeGrafter"/>
</dbReference>
<keyword evidence="3" id="KW-0500">Molybdenum</keyword>
<feature type="domain" description="Molybdopterin oxidoreductase" evidence="6">
    <location>
        <begin position="56"/>
        <end position="510"/>
    </location>
</feature>
<keyword evidence="5" id="KW-0560">Oxidoreductase</keyword>
<dbReference type="CDD" id="cd02793">
    <property type="entry name" value="MopB_CT_DMSOR-BSOR-TMAOR"/>
    <property type="match status" value="1"/>
</dbReference>
<proteinExistence type="inferred from homology"/>
<dbReference type="InterPro" id="IPR006656">
    <property type="entry name" value="Mopterin_OxRdtase"/>
</dbReference>
<organism evidence="9 12">
    <name type="scientific">Tatumella citrea</name>
    <name type="common">Pantoea citrea</name>
    <dbReference type="NCBI Taxonomy" id="53336"/>
    <lineage>
        <taxon>Bacteria</taxon>
        <taxon>Pseudomonadati</taxon>
        <taxon>Pseudomonadota</taxon>
        <taxon>Gammaproteobacteria</taxon>
        <taxon>Enterobacterales</taxon>
        <taxon>Erwiniaceae</taxon>
        <taxon>Tatumella</taxon>
    </lineage>
</organism>
<dbReference type="AlphaFoldDB" id="A0A1Y0LPC7"/>
<dbReference type="OrthoDB" id="9815647at2"/>
<dbReference type="Proteomes" id="UP000195729">
    <property type="component" value="Chromosome"/>
</dbReference>
<keyword evidence="4" id="KW-0479">Metal-binding</keyword>
<dbReference type="GO" id="GO:0043546">
    <property type="term" value="F:molybdopterin cofactor binding"/>
    <property type="evidence" value="ECO:0007669"/>
    <property type="project" value="InterPro"/>
</dbReference>
<dbReference type="Gene3D" id="3.90.55.10">
    <property type="entry name" value="Dimethylsulfoxide Reductase, domain 3"/>
    <property type="match status" value="1"/>
</dbReference>
<evidence type="ECO:0000259" key="7">
    <source>
        <dbReference type="Pfam" id="PF01568"/>
    </source>
</evidence>
<dbReference type="KEGG" id="tci:A7K98_17495"/>
<dbReference type="Proteomes" id="UP000195814">
    <property type="component" value="Chromosome"/>
</dbReference>
<evidence type="ECO:0000256" key="3">
    <source>
        <dbReference type="ARBA" id="ARBA00022505"/>
    </source>
</evidence>
<sequence length="778" mass="86741">MNHRKNAKHSLIVTHWGTYQAQVEQGVLTAVTPFAADSQPSLIGYSLPDSVQGNSRVRRPAVRLGFLQGKNNPQQRGREPFVEVSWEEALSLTAGELQRVATSYGHQAIYGGSYGWASAGRFHHAQSQLHRFFNCFGGYTGSTNTYSIAAGERVLPHILGDLDELQRQHTHWPVLAEHCQLFIAIGGLPSRNSQVNGGGANDHALDQWLRTLQDNGCRFINVSPVRNDLTSGISSDWLAIKPGTDTALLLAICQVLSEEQLVNQEFIRRCTVGFEQFNDYLQGNIDGQVKNPQWAAEITGLEATTIRSLARLMAERRTMVNMAWSVQRARQGEQAFWALVAVTALLGQIGTPGGGIGFGYASTNLSGAHRRRFSGPRMPAGTNPVKERIPVARITDMLLNPRKQYQFDGQTLTYPDIRLIYWAGGNAFHHQQDLNRLIRGWRQPEAVIVHEQYWTAQAKFADIVLPATTSLEREDIGSASNDGFMIAMHPQFPPHAEARDDYLIFSQLADKLGFAERFTEGRNEQQWLEYLYQQSLPRAAAEGIRLPSYAEFQEAGVIEYPRPVKPQILLQAFRENPQAAPLATPSGKIELFSSTVAGFGYPEAPGYACWYPPEQNHRQQEQQQWPLHLLSSQPRTRLHSQYDQGSVSRKTKIHGREPLWMHPVDAALRGITDQSVVRVFNQRGALLAGVRLSEDILPGVIQISTGAWYDPLDPMLEGSLDKHGNPNILTPDTGSSRLGQGCSAQTCFVEVEIYPGPLPKITAWQPPEFIFREDFPGE</sequence>
<evidence type="ECO:0000256" key="2">
    <source>
        <dbReference type="ARBA" id="ARBA00010312"/>
    </source>
</evidence>
<dbReference type="InterPro" id="IPR009010">
    <property type="entry name" value="Asp_de-COase-like_dom_sf"/>
</dbReference>
<dbReference type="RefSeq" id="WP_087489732.1">
    <property type="nucleotide sequence ID" value="NZ_CP015579.1"/>
</dbReference>
<dbReference type="Gene3D" id="2.40.40.20">
    <property type="match status" value="1"/>
</dbReference>
<dbReference type="GO" id="GO:0009055">
    <property type="term" value="F:electron transfer activity"/>
    <property type="evidence" value="ECO:0007669"/>
    <property type="project" value="TreeGrafter"/>
</dbReference>
<evidence type="ECO:0000313" key="10">
    <source>
        <dbReference type="EMBL" id="ARU99418.1"/>
    </source>
</evidence>
<dbReference type="Gene3D" id="3.40.50.740">
    <property type="match status" value="1"/>
</dbReference>
<dbReference type="Pfam" id="PF01568">
    <property type="entry name" value="Molydop_binding"/>
    <property type="match status" value="1"/>
</dbReference>
<protein>
    <submittedName>
        <fullName evidence="9">Biotin transporter BioY</fullName>
    </submittedName>
</protein>
<dbReference type="InterPro" id="IPR041460">
    <property type="entry name" value="Molybdopterin_N"/>
</dbReference>
<keyword evidence="11" id="KW-1185">Reference proteome</keyword>
<dbReference type="Pfam" id="PF00384">
    <property type="entry name" value="Molybdopterin"/>
    <property type="match status" value="1"/>
</dbReference>
<evidence type="ECO:0000259" key="6">
    <source>
        <dbReference type="Pfam" id="PF00384"/>
    </source>
</evidence>
<reference evidence="11 12" key="1">
    <citation type="submission" date="2016-05" db="EMBL/GenBank/DDBJ databases">
        <title>Complete genome sequence of two 2,5-diketo-D-glunonic acid producing strain Tatumella citrea.</title>
        <authorList>
            <person name="Duan C."/>
            <person name="Yang J."/>
            <person name="Yang S."/>
        </authorList>
    </citation>
    <scope>NUCLEOTIDE SEQUENCE [LARGE SCALE GENOMIC DNA]</scope>
    <source>
        <strain evidence="10 11">ATCC 39140</strain>
        <strain evidence="9 12">DSM 13699</strain>
    </source>
</reference>
<dbReference type="InterPro" id="IPR006657">
    <property type="entry name" value="MoPterin_dinucl-bd_dom"/>
</dbReference>
<dbReference type="Pfam" id="PF18364">
    <property type="entry name" value="Molybdopterin_N"/>
    <property type="match status" value="1"/>
</dbReference>
<dbReference type="SUPFAM" id="SSF53706">
    <property type="entry name" value="Formate dehydrogenase/DMSO reductase, domains 1-3"/>
    <property type="match status" value="1"/>
</dbReference>
<dbReference type="GO" id="GO:0016491">
    <property type="term" value="F:oxidoreductase activity"/>
    <property type="evidence" value="ECO:0007669"/>
    <property type="project" value="UniProtKB-KW"/>
</dbReference>
<feature type="domain" description="Molybdopterin oxidoreductase N-terminal" evidence="8">
    <location>
        <begin position="14"/>
        <end position="51"/>
    </location>
</feature>
<gene>
    <name evidence="9" type="ORF">A7K98_17495</name>
    <name evidence="10" type="ORF">A7K99_17480</name>
</gene>
<dbReference type="Gene3D" id="3.40.228.10">
    <property type="entry name" value="Dimethylsulfoxide Reductase, domain 2"/>
    <property type="match status" value="1"/>
</dbReference>
<accession>A0A1Y0LPC7</accession>
<comment type="similarity">
    <text evidence="2">Belongs to the prokaryotic molybdopterin-containing oxidoreductase family.</text>
</comment>
<dbReference type="InterPro" id="IPR050612">
    <property type="entry name" value="Prok_Mopterin_Oxidored"/>
</dbReference>
<dbReference type="InterPro" id="IPR041954">
    <property type="entry name" value="CT_DMSOR/BSOR/TMAOR"/>
</dbReference>
<evidence type="ECO:0000259" key="8">
    <source>
        <dbReference type="Pfam" id="PF18364"/>
    </source>
</evidence>
<feature type="domain" description="Molybdopterin dinucleotide-binding" evidence="7">
    <location>
        <begin position="627"/>
        <end position="747"/>
    </location>
</feature>